<dbReference type="Proteomes" id="UP000004995">
    <property type="component" value="Unassembled WGS sequence"/>
</dbReference>
<proteinExistence type="predicted"/>
<dbReference type="EnsemblPlants" id="KQK86555">
    <property type="protein sequence ID" value="KQK86555"/>
    <property type="gene ID" value="SETIT_040848mg"/>
</dbReference>
<dbReference type="HOGENOM" id="CLU_2780688_0_0_1"/>
<dbReference type="EMBL" id="AGNK02005310">
    <property type="status" value="NOT_ANNOTATED_CDS"/>
    <property type="molecule type" value="Genomic_DNA"/>
</dbReference>
<dbReference type="InParanoid" id="K4APK0"/>
<keyword evidence="2" id="KW-1185">Reference proteome</keyword>
<dbReference type="AlphaFoldDB" id="K4APK0"/>
<accession>K4APK0</accession>
<protein>
    <submittedName>
        <fullName evidence="1">Uncharacterized protein</fullName>
    </submittedName>
</protein>
<organism evidence="1 2">
    <name type="scientific">Setaria italica</name>
    <name type="common">Foxtail millet</name>
    <name type="synonym">Panicum italicum</name>
    <dbReference type="NCBI Taxonomy" id="4555"/>
    <lineage>
        <taxon>Eukaryota</taxon>
        <taxon>Viridiplantae</taxon>
        <taxon>Streptophyta</taxon>
        <taxon>Embryophyta</taxon>
        <taxon>Tracheophyta</taxon>
        <taxon>Spermatophyta</taxon>
        <taxon>Magnoliopsida</taxon>
        <taxon>Liliopsida</taxon>
        <taxon>Poales</taxon>
        <taxon>Poaceae</taxon>
        <taxon>PACMAD clade</taxon>
        <taxon>Panicoideae</taxon>
        <taxon>Panicodae</taxon>
        <taxon>Paniceae</taxon>
        <taxon>Cenchrinae</taxon>
        <taxon>Setaria</taxon>
    </lineage>
</organism>
<evidence type="ECO:0000313" key="1">
    <source>
        <dbReference type="EnsemblPlants" id="KQK86555"/>
    </source>
</evidence>
<reference evidence="2" key="1">
    <citation type="journal article" date="2012" name="Nat. Biotechnol.">
        <title>Reference genome sequence of the model plant Setaria.</title>
        <authorList>
            <person name="Bennetzen J.L."/>
            <person name="Schmutz J."/>
            <person name="Wang H."/>
            <person name="Percifield R."/>
            <person name="Hawkins J."/>
            <person name="Pontaroli A.C."/>
            <person name="Estep M."/>
            <person name="Feng L."/>
            <person name="Vaughn J.N."/>
            <person name="Grimwood J."/>
            <person name="Jenkins J."/>
            <person name="Barry K."/>
            <person name="Lindquist E."/>
            <person name="Hellsten U."/>
            <person name="Deshpande S."/>
            <person name="Wang X."/>
            <person name="Wu X."/>
            <person name="Mitros T."/>
            <person name="Triplett J."/>
            <person name="Yang X."/>
            <person name="Ye C.Y."/>
            <person name="Mauro-Herrera M."/>
            <person name="Wang L."/>
            <person name="Li P."/>
            <person name="Sharma M."/>
            <person name="Sharma R."/>
            <person name="Ronald P.C."/>
            <person name="Panaud O."/>
            <person name="Kellogg E.A."/>
            <person name="Brutnell T.P."/>
            <person name="Doust A.N."/>
            <person name="Tuskan G.A."/>
            <person name="Rokhsar D."/>
            <person name="Devos K.M."/>
        </authorList>
    </citation>
    <scope>NUCLEOTIDE SEQUENCE [LARGE SCALE GENOMIC DNA]</scope>
    <source>
        <strain evidence="2">cv. Yugu1</strain>
    </source>
</reference>
<dbReference type="Gramene" id="KQK86555">
    <property type="protein sequence ID" value="KQK86555"/>
    <property type="gene ID" value="SETIT_040848mg"/>
</dbReference>
<name>K4APK0_SETIT</name>
<reference evidence="1" key="2">
    <citation type="submission" date="2018-08" db="UniProtKB">
        <authorList>
            <consortium name="EnsemblPlants"/>
        </authorList>
    </citation>
    <scope>IDENTIFICATION</scope>
    <source>
        <strain evidence="1">Yugu1</strain>
    </source>
</reference>
<sequence length="69" mass="7641">MVVPCCHGWMSPWSVTGQRWTMTDAALLGSQRLPLMTPRSQICGPGVWDRPCPPSTIKERCSDLRRAGA</sequence>
<evidence type="ECO:0000313" key="2">
    <source>
        <dbReference type="Proteomes" id="UP000004995"/>
    </source>
</evidence>